<evidence type="ECO:0000313" key="6">
    <source>
        <dbReference type="Proteomes" id="UP001579974"/>
    </source>
</evidence>
<dbReference type="CDD" id="cd00995">
    <property type="entry name" value="PBP2_NikA_DppA_OppA_like"/>
    <property type="match status" value="1"/>
</dbReference>
<evidence type="ECO:0000259" key="4">
    <source>
        <dbReference type="Pfam" id="PF00496"/>
    </source>
</evidence>
<dbReference type="SUPFAM" id="SSF53850">
    <property type="entry name" value="Periplasmic binding protein-like II"/>
    <property type="match status" value="1"/>
</dbReference>
<dbReference type="InterPro" id="IPR000914">
    <property type="entry name" value="SBP_5_dom"/>
</dbReference>
<evidence type="ECO:0000256" key="1">
    <source>
        <dbReference type="ARBA" id="ARBA00005695"/>
    </source>
</evidence>
<dbReference type="PANTHER" id="PTHR30290:SF9">
    <property type="entry name" value="OLIGOPEPTIDE-BINDING PROTEIN APPA"/>
    <property type="match status" value="1"/>
</dbReference>
<evidence type="ECO:0000313" key="5">
    <source>
        <dbReference type="EMBL" id="MFB5190578.1"/>
    </source>
</evidence>
<dbReference type="Gene3D" id="3.10.105.10">
    <property type="entry name" value="Dipeptide-binding Protein, Domain 3"/>
    <property type="match status" value="1"/>
</dbReference>
<dbReference type="InterPro" id="IPR030678">
    <property type="entry name" value="Peptide/Ni-bd"/>
</dbReference>
<dbReference type="Pfam" id="PF00496">
    <property type="entry name" value="SBP_bac_5"/>
    <property type="match status" value="1"/>
</dbReference>
<evidence type="ECO:0000256" key="3">
    <source>
        <dbReference type="ARBA" id="ARBA00022729"/>
    </source>
</evidence>
<dbReference type="PROSITE" id="PS51257">
    <property type="entry name" value="PROKAR_LIPOPROTEIN"/>
    <property type="match status" value="1"/>
</dbReference>
<dbReference type="EMBL" id="JBDXSU010000006">
    <property type="protein sequence ID" value="MFB5190578.1"/>
    <property type="molecule type" value="Genomic_DNA"/>
</dbReference>
<name>A0ABV5AEI7_9BACL</name>
<comment type="caution">
    <text evidence="5">The sequence shown here is derived from an EMBL/GenBank/DDBJ whole genome shotgun (WGS) entry which is preliminary data.</text>
</comment>
<dbReference type="InterPro" id="IPR039424">
    <property type="entry name" value="SBP_5"/>
</dbReference>
<sequence>MSKHWLGKGIGIFSSVALLGLVVTGCGTGGNASAASSNSSSSQTKTGGTITIDEVDDFAHLDPALAYDDGDWEVVPQFYDQLVTYKPGTSTIVPDVATDYTVSSDGLTYTFHLHKGVQFWNGDALTAQSFIDEFQRVLSKKVNSPGEGFLDPAVKGAHAYYEGTAKTISGITAPDPYTLVIQLTQPEAFFPKVLAMSFFSAVDQKYIDKVGNEKFDHDPMGTGPWEMKSYQQGSQMVLVKNPHYFKAGEPKLDQINIDINKNEDLAGLNFKSGKTAFIGWNQNIDSQTYISLKNDPKYKNQFQSQPLVATYYLALNSKPNSPIQNKLVRQAIEMAIDKQKLVQLQNGRAQVANQILPPAMPGYEKTLPSDVDYQYNPTKAKQLLAQAGYSHGFKVSMLTTNDSTSIQLVTSIQADLKQIGIDVTLVPRSSSEYLQGTESLKYPLVYTAWFQDFPDPYDFLDILLNGDEIPNNNWSNYNNPTVNKELAQARVMPDGQARYALYDKIQNQILADAPWVPLYTPVLYAVVQPNIKGFYMGPVLEDPLQNLSLSN</sequence>
<dbReference type="Gene3D" id="3.40.190.10">
    <property type="entry name" value="Periplasmic binding protein-like II"/>
    <property type="match status" value="1"/>
</dbReference>
<keyword evidence="6" id="KW-1185">Reference proteome</keyword>
<reference evidence="5 6" key="1">
    <citation type="journal article" date="2024" name="Int. J. Mol. Sci.">
        <title>Exploration of Alicyclobacillus spp. Genome in Search of Antibiotic Resistance.</title>
        <authorList>
            <person name="Bucka-Kolendo J."/>
            <person name="Kiousi D.E."/>
            <person name="Dekowska A."/>
            <person name="Mikolajczuk-Szczyrba A."/>
            <person name="Karadedos D.M."/>
            <person name="Michael P."/>
            <person name="Galanis A."/>
            <person name="Sokolowska B."/>
        </authorList>
    </citation>
    <scope>NUCLEOTIDE SEQUENCE [LARGE SCALE GENOMIC DNA]</scope>
    <source>
        <strain evidence="5 6">KKP 3000</strain>
    </source>
</reference>
<comment type="similarity">
    <text evidence="1">Belongs to the bacterial solute-binding protein 5 family.</text>
</comment>
<evidence type="ECO:0000256" key="2">
    <source>
        <dbReference type="ARBA" id="ARBA00022448"/>
    </source>
</evidence>
<organism evidence="5 6">
    <name type="scientific">Alicyclobacillus fastidiosus</name>
    <dbReference type="NCBI Taxonomy" id="392011"/>
    <lineage>
        <taxon>Bacteria</taxon>
        <taxon>Bacillati</taxon>
        <taxon>Bacillota</taxon>
        <taxon>Bacilli</taxon>
        <taxon>Bacillales</taxon>
        <taxon>Alicyclobacillaceae</taxon>
        <taxon>Alicyclobacillus</taxon>
    </lineage>
</organism>
<keyword evidence="2" id="KW-0813">Transport</keyword>
<dbReference type="Proteomes" id="UP001579974">
    <property type="component" value="Unassembled WGS sequence"/>
</dbReference>
<feature type="domain" description="Solute-binding protein family 5" evidence="4">
    <location>
        <begin position="91"/>
        <end position="468"/>
    </location>
</feature>
<dbReference type="RefSeq" id="WP_275474801.1">
    <property type="nucleotide sequence ID" value="NZ_CP162940.1"/>
</dbReference>
<dbReference type="PIRSF" id="PIRSF002741">
    <property type="entry name" value="MppA"/>
    <property type="match status" value="1"/>
</dbReference>
<proteinExistence type="inferred from homology"/>
<gene>
    <name evidence="5" type="ORF">KKP3000_004049</name>
</gene>
<keyword evidence="3" id="KW-0732">Signal</keyword>
<accession>A0ABV5AEI7</accession>
<protein>
    <submittedName>
        <fullName evidence="5">ABC transporter substrate-binding protein</fullName>
    </submittedName>
</protein>
<dbReference type="PANTHER" id="PTHR30290">
    <property type="entry name" value="PERIPLASMIC BINDING COMPONENT OF ABC TRANSPORTER"/>
    <property type="match status" value="1"/>
</dbReference>